<proteinExistence type="predicted"/>
<dbReference type="VEuPathDB" id="FungiDB:H257_11776"/>
<evidence type="ECO:0000313" key="3">
    <source>
        <dbReference type="Proteomes" id="UP000285430"/>
    </source>
</evidence>
<organism evidence="2 3">
    <name type="scientific">Aphanomyces astaci</name>
    <name type="common">Crayfish plague agent</name>
    <dbReference type="NCBI Taxonomy" id="112090"/>
    <lineage>
        <taxon>Eukaryota</taxon>
        <taxon>Sar</taxon>
        <taxon>Stramenopiles</taxon>
        <taxon>Oomycota</taxon>
        <taxon>Saprolegniomycetes</taxon>
        <taxon>Saprolegniales</taxon>
        <taxon>Verrucalvaceae</taxon>
        <taxon>Aphanomyces</taxon>
    </lineage>
</organism>
<evidence type="ECO:0000313" key="2">
    <source>
        <dbReference type="EMBL" id="RHZ24186.1"/>
    </source>
</evidence>
<feature type="region of interest" description="Disordered" evidence="1">
    <location>
        <begin position="1"/>
        <end position="21"/>
    </location>
</feature>
<gene>
    <name evidence="2" type="ORF">DYB37_002303</name>
</gene>
<reference evidence="2 3" key="1">
    <citation type="submission" date="2018-08" db="EMBL/GenBank/DDBJ databases">
        <title>Aphanomyces genome sequencing and annotation.</title>
        <authorList>
            <person name="Minardi D."/>
            <person name="Oidtmann B."/>
            <person name="Van Der Giezen M."/>
            <person name="Studholme D.J."/>
        </authorList>
    </citation>
    <scope>NUCLEOTIDE SEQUENCE [LARGE SCALE GENOMIC DNA]</scope>
    <source>
        <strain evidence="2 3">Da</strain>
    </source>
</reference>
<feature type="compositionally biased region" description="Polar residues" evidence="1">
    <location>
        <begin position="1"/>
        <end position="10"/>
    </location>
</feature>
<dbReference type="Proteomes" id="UP000285430">
    <property type="component" value="Unassembled WGS sequence"/>
</dbReference>
<dbReference type="AlphaFoldDB" id="A0A3R7F4V6"/>
<evidence type="ECO:0000256" key="1">
    <source>
        <dbReference type="SAM" id="MobiDB-lite"/>
    </source>
</evidence>
<name>A0A3R7F4V6_APHAT</name>
<accession>A0A3R7F4V6</accession>
<comment type="caution">
    <text evidence="2">The sequence shown here is derived from an EMBL/GenBank/DDBJ whole genome shotgun (WGS) entry which is preliminary data.</text>
</comment>
<protein>
    <submittedName>
        <fullName evidence="2">Uncharacterized protein</fullName>
    </submittedName>
</protein>
<dbReference type="EMBL" id="QUTH01002744">
    <property type="protein sequence ID" value="RHZ24186.1"/>
    <property type="molecule type" value="Genomic_DNA"/>
</dbReference>
<sequence>MQRLNLQQPQDDIEHESKVDEARRLQEEEIEITFELPDQSEARQKKLVYNDTVLLDPYSLTDYPDFEHKDYARIVHTPYDEVRIGKKKMTTYGLTEGSISPKLDQQLQNYLAHMTTATLGQQEPPIRMEGDDITLDVLIPTSEAKSAQLVFQYIQWLRLTRKASPNYCANMIRAMLKLAKYLHGQHSSLDPTYGDKAFDDIPVIRELRKMHKTTSLQSAQSLRSVDEEKCVMLGIFSGIPDRQRTLREIEIGRTLHQNAAGQWTITHGPDDYKTGKAYGERPPLVRVL</sequence>